<keyword evidence="2" id="KW-0812">Transmembrane</keyword>
<evidence type="ECO:0000256" key="2">
    <source>
        <dbReference type="SAM" id="Phobius"/>
    </source>
</evidence>
<accession>A0A8B8DJ21</accession>
<protein>
    <submittedName>
        <fullName evidence="6">Uncharacterized protein LOC111127021 isoform X1</fullName>
    </submittedName>
</protein>
<organism evidence="5 6">
    <name type="scientific">Crassostrea virginica</name>
    <name type="common">Eastern oyster</name>
    <dbReference type="NCBI Taxonomy" id="6565"/>
    <lineage>
        <taxon>Eukaryota</taxon>
        <taxon>Metazoa</taxon>
        <taxon>Spiralia</taxon>
        <taxon>Lophotrochozoa</taxon>
        <taxon>Mollusca</taxon>
        <taxon>Bivalvia</taxon>
        <taxon>Autobranchia</taxon>
        <taxon>Pteriomorphia</taxon>
        <taxon>Ostreida</taxon>
        <taxon>Ostreoidea</taxon>
        <taxon>Ostreidae</taxon>
        <taxon>Crassostrea</taxon>
    </lineage>
</organism>
<feature type="domain" description="Sushi" evidence="4">
    <location>
        <begin position="98"/>
        <end position="158"/>
    </location>
</feature>
<feature type="chain" id="PRO_5034662844" evidence="3">
    <location>
        <begin position="28"/>
        <end position="637"/>
    </location>
</feature>
<keyword evidence="1" id="KW-1015">Disulfide bond</keyword>
<dbReference type="KEGG" id="cvn:111127021"/>
<sequence length="637" mass="71839">MLLYRLIMKKICEILLLSATLYISVEANSEIGRYQVGKTESGRYLAHLNSGKPYICHFYDPTNREDISPICFNNNQGKLTGGKYAYTFPRIGSSYPACPPLPNITNGYWKCPKSVYSIAVEVYASCAARCFSGFKLKEAKVIRCPESLKWEKFPDLHCFPENGCGALPNVRSGEWVCPRGVSSSSVPVYEICSLQCWDDSIQGNNISVRCTERLEWDQDIDSTACSKEGCGALPNVRSGEWVCPRGVSSSSVPVYEICSLQCWDDSIQGNNISVRCTERLEWDQVIDSTACSKEGFPVDSPDMTVLIAIGIIVPIIVILLVATSFIRFKCWRNLMKVFCDPLVIDNQSTAEAMKNFEIETVSPRQNEGIGEMMETEKAEQNHFKRDENDMLSERARGSCISVQAPRASHSSAAVFQEKTSLNSWAENDSFTEEHNNKSKCKSSAPYQFIFEKESNSSNDAYYPLPQLTISSYTKDNLHQRRIESLKLSPLKEVRPGLGSFCLQSYSQKPNDILPADEPAKCECLTVAAALDGALEDSVGFVDDLSTLLDPDNPRNWQSLAQSYLNLSYNKIREIRHKTKDHFKEAILPFLSSHGYRLFHMTHYFYELPSRRIDVIECIQRYHPVCPSCEEIYSCIKS</sequence>
<keyword evidence="2" id="KW-1133">Transmembrane helix</keyword>
<dbReference type="RefSeq" id="XP_022327710.1">
    <property type="nucleotide sequence ID" value="XM_022472002.1"/>
</dbReference>
<dbReference type="Pfam" id="PF00084">
    <property type="entry name" value="Sushi"/>
    <property type="match status" value="1"/>
</dbReference>
<dbReference type="Gene3D" id="2.10.70.10">
    <property type="entry name" value="Complement Module, domain 1"/>
    <property type="match status" value="1"/>
</dbReference>
<evidence type="ECO:0000313" key="6">
    <source>
        <dbReference type="RefSeq" id="XP_022327710.1"/>
    </source>
</evidence>
<reference evidence="6" key="1">
    <citation type="submission" date="2025-08" db="UniProtKB">
        <authorList>
            <consortium name="RefSeq"/>
        </authorList>
    </citation>
    <scope>IDENTIFICATION</scope>
    <source>
        <tissue evidence="6">Whole sample</tissue>
    </source>
</reference>
<gene>
    <name evidence="6" type="primary">LOC111127021</name>
</gene>
<keyword evidence="2" id="KW-0472">Membrane</keyword>
<keyword evidence="5" id="KW-1185">Reference proteome</keyword>
<dbReference type="AlphaFoldDB" id="A0A8B8DJ21"/>
<dbReference type="CDD" id="cd00033">
    <property type="entry name" value="CCP"/>
    <property type="match status" value="1"/>
</dbReference>
<proteinExistence type="predicted"/>
<name>A0A8B8DJ21_CRAVI</name>
<keyword evidence="3" id="KW-0732">Signal</keyword>
<dbReference type="GeneID" id="111127021"/>
<dbReference type="Proteomes" id="UP000694844">
    <property type="component" value="Chromosome 3"/>
</dbReference>
<evidence type="ECO:0000313" key="5">
    <source>
        <dbReference type="Proteomes" id="UP000694844"/>
    </source>
</evidence>
<dbReference type="SUPFAM" id="SSF57535">
    <property type="entry name" value="Complement control module/SCR domain"/>
    <property type="match status" value="1"/>
</dbReference>
<feature type="signal peptide" evidence="3">
    <location>
        <begin position="1"/>
        <end position="27"/>
    </location>
</feature>
<dbReference type="InterPro" id="IPR035976">
    <property type="entry name" value="Sushi/SCR/CCP_sf"/>
</dbReference>
<feature type="transmembrane region" description="Helical" evidence="2">
    <location>
        <begin position="303"/>
        <end position="326"/>
    </location>
</feature>
<dbReference type="OrthoDB" id="6158277at2759"/>
<evidence type="ECO:0000256" key="3">
    <source>
        <dbReference type="SAM" id="SignalP"/>
    </source>
</evidence>
<dbReference type="InterPro" id="IPR000436">
    <property type="entry name" value="Sushi_SCR_CCP_dom"/>
</dbReference>
<evidence type="ECO:0000259" key="4">
    <source>
        <dbReference type="Pfam" id="PF00084"/>
    </source>
</evidence>
<evidence type="ECO:0000256" key="1">
    <source>
        <dbReference type="ARBA" id="ARBA00023157"/>
    </source>
</evidence>